<keyword evidence="1" id="KW-0732">Signal</keyword>
<reference evidence="2 3" key="1">
    <citation type="submission" date="2019-07" db="EMBL/GenBank/DDBJ databases">
        <title>Whole genome shotgun sequence of Reyranella soli NBRC 108950.</title>
        <authorList>
            <person name="Hosoyama A."/>
            <person name="Uohara A."/>
            <person name="Ohji S."/>
            <person name="Ichikawa N."/>
        </authorList>
    </citation>
    <scope>NUCLEOTIDE SEQUENCE [LARGE SCALE GENOMIC DNA]</scope>
    <source>
        <strain evidence="2 3">NBRC 108950</strain>
    </source>
</reference>
<proteinExistence type="predicted"/>
<protein>
    <recommendedName>
        <fullName evidence="4">Lipoprotein</fullName>
    </recommendedName>
</protein>
<evidence type="ECO:0008006" key="4">
    <source>
        <dbReference type="Google" id="ProtNLM"/>
    </source>
</evidence>
<feature type="signal peptide" evidence="1">
    <location>
        <begin position="1"/>
        <end position="25"/>
    </location>
</feature>
<dbReference type="PROSITE" id="PS51257">
    <property type="entry name" value="PROKAR_LIPOPROTEIN"/>
    <property type="match status" value="1"/>
</dbReference>
<dbReference type="RefSeq" id="WP_170303362.1">
    <property type="nucleotide sequence ID" value="NZ_BKAJ01000092.1"/>
</dbReference>
<gene>
    <name evidence="2" type="ORF">RSO01_52260</name>
</gene>
<dbReference type="AlphaFoldDB" id="A0A512NGI1"/>
<evidence type="ECO:0000313" key="2">
    <source>
        <dbReference type="EMBL" id="GEP58060.1"/>
    </source>
</evidence>
<sequence>MRAVRKTMIASRRVVILGSPSLALAACFDKPCEERNPAQLGFLDGLKALAKPALASGNPLQIEEAVEQSIALADKVGAFSDWCGTLTKIEGTAQKVAVTVEIGRQVSLYAFNDWTLAFAGSVLDLFSTRTREPPPPGLSDPAIAALKTLRLGERISLSGRMGQIAGAGVFDWSRLFGKSEAEHRQFLQTPRFVARIEALAAEKKK</sequence>
<dbReference type="EMBL" id="BKAJ01000092">
    <property type="protein sequence ID" value="GEP58060.1"/>
    <property type="molecule type" value="Genomic_DNA"/>
</dbReference>
<keyword evidence="3" id="KW-1185">Reference proteome</keyword>
<feature type="chain" id="PRO_5021752158" description="Lipoprotein" evidence="1">
    <location>
        <begin position="26"/>
        <end position="205"/>
    </location>
</feature>
<evidence type="ECO:0000313" key="3">
    <source>
        <dbReference type="Proteomes" id="UP000321058"/>
    </source>
</evidence>
<evidence type="ECO:0000256" key="1">
    <source>
        <dbReference type="SAM" id="SignalP"/>
    </source>
</evidence>
<dbReference type="Proteomes" id="UP000321058">
    <property type="component" value="Unassembled WGS sequence"/>
</dbReference>
<comment type="caution">
    <text evidence="2">The sequence shown here is derived from an EMBL/GenBank/DDBJ whole genome shotgun (WGS) entry which is preliminary data.</text>
</comment>
<name>A0A512NGI1_9HYPH</name>
<accession>A0A512NGI1</accession>
<organism evidence="2 3">
    <name type="scientific">Reyranella soli</name>
    <dbReference type="NCBI Taxonomy" id="1230389"/>
    <lineage>
        <taxon>Bacteria</taxon>
        <taxon>Pseudomonadati</taxon>
        <taxon>Pseudomonadota</taxon>
        <taxon>Alphaproteobacteria</taxon>
        <taxon>Hyphomicrobiales</taxon>
        <taxon>Reyranellaceae</taxon>
        <taxon>Reyranella</taxon>
    </lineage>
</organism>